<dbReference type="InterPro" id="IPR005814">
    <property type="entry name" value="Aminotrans_3"/>
</dbReference>
<sequence length="446" mass="48510">MTYLFHRSLNNTPPAIVGGLGINLWDSAGNTYIDASGGAAVSCLGHGHPAVIAAIKKQVDEIAYAHTGFFTSEPAEKLAANLVQSAPNGLNHVLLVSGGSEAVEAAIKMARQYYIEKGYPQRYNIIARKQSYHGNTLGALATGGNIPRRENFLPLLIQTHHIDPCFYFRYSYDQEDEACYAERAARSLENKILELGPETVMAFVAETVVGATSGAVPAVLDYFKKIREICDRYGILLILDEVMCGMGRTGYQWAFEAEGIQPDICTIAKGLGGGYQPIGAVIATDEIYDAMKLGSGSFQHGHTYMAHPTAAAAALAVQETIQRENLLSAVKERGDYFAQMLRNSLEDLDCVGDIRGRGLLWGVELVQNKKDGNRPFSPSVNLATKLKKTAFKNGLIIYPNSGTINGRDGDHILLAPPFIISHNEIDNVIAILKNSIKETMMDIDNV</sequence>
<dbReference type="RefSeq" id="WP_082666668.1">
    <property type="nucleotide sequence ID" value="NZ_LN606600.1"/>
</dbReference>
<comment type="cofactor">
    <cofactor evidence="1">
        <name>pyridoxal 5'-phosphate</name>
        <dbReference type="ChEBI" id="CHEBI:597326"/>
    </cofactor>
</comment>
<keyword evidence="7" id="KW-1185">Reference proteome</keyword>
<evidence type="ECO:0000313" key="6">
    <source>
        <dbReference type="EMBL" id="CEF41880.1"/>
    </source>
</evidence>
<dbReference type="FunFam" id="3.40.640.10:FF:000004">
    <property type="entry name" value="Acetylornithine aminotransferase"/>
    <property type="match status" value="1"/>
</dbReference>
<dbReference type="KEGG" id="asz:ASN_2599"/>
<dbReference type="PANTHER" id="PTHR43094:SF1">
    <property type="entry name" value="AMINOTRANSFERASE CLASS-III"/>
    <property type="match status" value="1"/>
</dbReference>
<dbReference type="InterPro" id="IPR015422">
    <property type="entry name" value="PyrdxlP-dep_Trfase_small"/>
</dbReference>
<evidence type="ECO:0000256" key="4">
    <source>
        <dbReference type="ARBA" id="ARBA00022898"/>
    </source>
</evidence>
<dbReference type="GO" id="GO:0005829">
    <property type="term" value="C:cytosol"/>
    <property type="evidence" value="ECO:0007669"/>
    <property type="project" value="TreeGrafter"/>
</dbReference>
<dbReference type="InterPro" id="IPR015421">
    <property type="entry name" value="PyrdxlP-dep_Trfase_major"/>
</dbReference>
<reference evidence="7" key="1">
    <citation type="submission" date="2014-09" db="EMBL/GenBank/DDBJ databases">
        <authorList>
            <person name="Illeghems K.G."/>
        </authorList>
    </citation>
    <scope>NUCLEOTIDE SEQUENCE [LARGE SCALE GENOMIC DNA]</scope>
    <source>
        <strain evidence="7">108B</strain>
    </source>
</reference>
<dbReference type="PATRIC" id="fig|446692.3.peg.2713"/>
<dbReference type="GO" id="GO:0008483">
    <property type="term" value="F:transaminase activity"/>
    <property type="evidence" value="ECO:0007669"/>
    <property type="project" value="UniProtKB-KW"/>
</dbReference>
<dbReference type="GO" id="GO:0030170">
    <property type="term" value="F:pyridoxal phosphate binding"/>
    <property type="evidence" value="ECO:0007669"/>
    <property type="project" value="InterPro"/>
</dbReference>
<protein>
    <recommendedName>
        <fullName evidence="8">Aspartate aminotransferase family protein</fullName>
    </recommendedName>
</protein>
<dbReference type="Gene3D" id="3.90.1150.10">
    <property type="entry name" value="Aspartate Aminotransferase, domain 1"/>
    <property type="match status" value="1"/>
</dbReference>
<evidence type="ECO:0000256" key="1">
    <source>
        <dbReference type="ARBA" id="ARBA00001933"/>
    </source>
</evidence>
<evidence type="ECO:0008006" key="8">
    <source>
        <dbReference type="Google" id="ProtNLM"/>
    </source>
</evidence>
<evidence type="ECO:0000313" key="7">
    <source>
        <dbReference type="Proteomes" id="UP000056109"/>
    </source>
</evidence>
<dbReference type="Gene3D" id="3.40.640.10">
    <property type="entry name" value="Type I PLP-dependent aspartate aminotransferase-like (Major domain)"/>
    <property type="match status" value="1"/>
</dbReference>
<dbReference type="NCBIfam" id="NF005685">
    <property type="entry name" value="PRK07483.1"/>
    <property type="match status" value="1"/>
</dbReference>
<dbReference type="GeneID" id="34783590"/>
<proteinExistence type="inferred from homology"/>
<keyword evidence="3" id="KW-0032">Aminotransferase</keyword>
<evidence type="ECO:0000256" key="5">
    <source>
        <dbReference type="RuleBase" id="RU003560"/>
    </source>
</evidence>
<dbReference type="Proteomes" id="UP000056109">
    <property type="component" value="Chromosome I"/>
</dbReference>
<dbReference type="InterPro" id="IPR015424">
    <property type="entry name" value="PyrdxlP-dep_Trfase"/>
</dbReference>
<evidence type="ECO:0000256" key="2">
    <source>
        <dbReference type="ARBA" id="ARBA00008954"/>
    </source>
</evidence>
<organism evidence="6 7">
    <name type="scientific">Acetobacter senegalensis</name>
    <dbReference type="NCBI Taxonomy" id="446692"/>
    <lineage>
        <taxon>Bacteria</taxon>
        <taxon>Pseudomonadati</taxon>
        <taxon>Pseudomonadota</taxon>
        <taxon>Alphaproteobacteria</taxon>
        <taxon>Acetobacterales</taxon>
        <taxon>Acetobacteraceae</taxon>
        <taxon>Acetobacter</taxon>
    </lineage>
</organism>
<accession>A0A0U5F1R3</accession>
<dbReference type="CDD" id="cd00610">
    <property type="entry name" value="OAT_like"/>
    <property type="match status" value="1"/>
</dbReference>
<keyword evidence="3" id="KW-0808">Transferase</keyword>
<dbReference type="SUPFAM" id="SSF53383">
    <property type="entry name" value="PLP-dependent transferases"/>
    <property type="match status" value="1"/>
</dbReference>
<name>A0A0U5F1R3_9PROT</name>
<keyword evidence="4 5" id="KW-0663">Pyridoxal phosphate</keyword>
<dbReference type="EMBL" id="LN606600">
    <property type="protein sequence ID" value="CEF41880.1"/>
    <property type="molecule type" value="Genomic_DNA"/>
</dbReference>
<evidence type="ECO:0000256" key="3">
    <source>
        <dbReference type="ARBA" id="ARBA00022576"/>
    </source>
</evidence>
<comment type="similarity">
    <text evidence="2 5">Belongs to the class-III pyridoxal-phosphate-dependent aminotransferase family.</text>
</comment>
<dbReference type="PANTHER" id="PTHR43094">
    <property type="entry name" value="AMINOTRANSFERASE"/>
    <property type="match status" value="1"/>
</dbReference>
<gene>
    <name evidence="6" type="ORF">ASN_2599</name>
</gene>
<dbReference type="AlphaFoldDB" id="A0A0U5F1R3"/>
<dbReference type="Pfam" id="PF00202">
    <property type="entry name" value="Aminotran_3"/>
    <property type="match status" value="1"/>
</dbReference>